<sequence length="296" mass="32382">MRHIRCFLSVAEHGSVTKAAAALNTVQPALSRTLRELEAELGQPLFERTAKGLVPTQAGETLRRHALTGMSQIERGIQLASGDEQQHTVSVGMLPNVSRTLVPKAVSRFKEIAPDIDVRLYWANVAEIVDRLRQGDIDCMVGRLPSLEHMAGVSFEHLYSEPLIFVARKGHPLADVPNLTLDDIDRGLVIVPQPNTIIRRELGKFTTGRGLAEFSNKIETVSFEFTRAFLAAQDAVACMPLGSVRQELADGRLVVLDIHGEELTGSVGLSFMTGRDLSPAAAQLVEVLREEARAYA</sequence>
<dbReference type="InterPro" id="IPR000847">
    <property type="entry name" value="LysR_HTH_N"/>
</dbReference>
<evidence type="ECO:0000313" key="6">
    <source>
        <dbReference type="EMBL" id="MBD1545487.1"/>
    </source>
</evidence>
<evidence type="ECO:0000256" key="2">
    <source>
        <dbReference type="ARBA" id="ARBA00023015"/>
    </source>
</evidence>
<dbReference type="InterPro" id="IPR036390">
    <property type="entry name" value="WH_DNA-bd_sf"/>
</dbReference>
<dbReference type="FunFam" id="1.10.10.10:FF:000001">
    <property type="entry name" value="LysR family transcriptional regulator"/>
    <property type="match status" value="1"/>
</dbReference>
<evidence type="ECO:0000259" key="5">
    <source>
        <dbReference type="PROSITE" id="PS50931"/>
    </source>
</evidence>
<organism evidence="6 7">
    <name type="scientific">Roseibium aggregatum</name>
    <dbReference type="NCBI Taxonomy" id="187304"/>
    <lineage>
        <taxon>Bacteria</taxon>
        <taxon>Pseudomonadati</taxon>
        <taxon>Pseudomonadota</taxon>
        <taxon>Alphaproteobacteria</taxon>
        <taxon>Hyphomicrobiales</taxon>
        <taxon>Stappiaceae</taxon>
        <taxon>Roseibium</taxon>
    </lineage>
</organism>
<dbReference type="PANTHER" id="PTHR30346:SF9">
    <property type="entry name" value="LYSR FAMILY TRANSCRIPTIONAL REGULATOR"/>
    <property type="match status" value="1"/>
</dbReference>
<dbReference type="GO" id="GO:0003700">
    <property type="term" value="F:DNA-binding transcription factor activity"/>
    <property type="evidence" value="ECO:0007669"/>
    <property type="project" value="InterPro"/>
</dbReference>
<evidence type="ECO:0000313" key="7">
    <source>
        <dbReference type="Proteomes" id="UP000598467"/>
    </source>
</evidence>
<proteinExistence type="inferred from homology"/>
<evidence type="ECO:0000256" key="4">
    <source>
        <dbReference type="ARBA" id="ARBA00023163"/>
    </source>
</evidence>
<dbReference type="PROSITE" id="PS50931">
    <property type="entry name" value="HTH_LYSR"/>
    <property type="match status" value="1"/>
</dbReference>
<dbReference type="Gene3D" id="3.40.190.10">
    <property type="entry name" value="Periplasmic binding protein-like II"/>
    <property type="match status" value="2"/>
</dbReference>
<dbReference type="AlphaFoldDB" id="A0A926NQH0"/>
<dbReference type="Pfam" id="PF00126">
    <property type="entry name" value="HTH_1"/>
    <property type="match status" value="1"/>
</dbReference>
<keyword evidence="2" id="KW-0805">Transcription regulation</keyword>
<dbReference type="Pfam" id="PF03466">
    <property type="entry name" value="LysR_substrate"/>
    <property type="match status" value="1"/>
</dbReference>
<dbReference type="GO" id="GO:0003677">
    <property type="term" value="F:DNA binding"/>
    <property type="evidence" value="ECO:0007669"/>
    <property type="project" value="UniProtKB-KW"/>
</dbReference>
<dbReference type="GO" id="GO:0032993">
    <property type="term" value="C:protein-DNA complex"/>
    <property type="evidence" value="ECO:0007669"/>
    <property type="project" value="TreeGrafter"/>
</dbReference>
<dbReference type="SUPFAM" id="SSF53850">
    <property type="entry name" value="Periplasmic binding protein-like II"/>
    <property type="match status" value="1"/>
</dbReference>
<dbReference type="InterPro" id="IPR005119">
    <property type="entry name" value="LysR_subst-bd"/>
</dbReference>
<accession>A0A926NQH0</accession>
<dbReference type="PRINTS" id="PR00039">
    <property type="entry name" value="HTHLYSR"/>
</dbReference>
<evidence type="ECO:0000256" key="1">
    <source>
        <dbReference type="ARBA" id="ARBA00009437"/>
    </source>
</evidence>
<feature type="domain" description="HTH lysR-type" evidence="5">
    <location>
        <begin position="1"/>
        <end position="56"/>
    </location>
</feature>
<keyword evidence="4" id="KW-0804">Transcription</keyword>
<keyword evidence="3" id="KW-0238">DNA-binding</keyword>
<dbReference type="InterPro" id="IPR036388">
    <property type="entry name" value="WH-like_DNA-bd_sf"/>
</dbReference>
<name>A0A926NQH0_9HYPH</name>
<dbReference type="SUPFAM" id="SSF46785">
    <property type="entry name" value="Winged helix' DNA-binding domain"/>
    <property type="match status" value="1"/>
</dbReference>
<dbReference type="Gene3D" id="1.10.10.10">
    <property type="entry name" value="Winged helix-like DNA-binding domain superfamily/Winged helix DNA-binding domain"/>
    <property type="match status" value="1"/>
</dbReference>
<protein>
    <submittedName>
        <fullName evidence="6">LysR family transcriptional regulator</fullName>
    </submittedName>
</protein>
<comment type="caution">
    <text evidence="6">The sequence shown here is derived from an EMBL/GenBank/DDBJ whole genome shotgun (WGS) entry which is preliminary data.</text>
</comment>
<gene>
    <name evidence="6" type="ORF">HK439_04390</name>
</gene>
<dbReference type="Proteomes" id="UP000598467">
    <property type="component" value="Unassembled WGS sequence"/>
</dbReference>
<evidence type="ECO:0000256" key="3">
    <source>
        <dbReference type="ARBA" id="ARBA00023125"/>
    </source>
</evidence>
<dbReference type="EMBL" id="JABFCZ010000004">
    <property type="protein sequence ID" value="MBD1545487.1"/>
    <property type="molecule type" value="Genomic_DNA"/>
</dbReference>
<dbReference type="PANTHER" id="PTHR30346">
    <property type="entry name" value="TRANSCRIPTIONAL DUAL REGULATOR HCAR-RELATED"/>
    <property type="match status" value="1"/>
</dbReference>
<comment type="similarity">
    <text evidence="1">Belongs to the LysR transcriptional regulatory family.</text>
</comment>
<reference evidence="6" key="1">
    <citation type="submission" date="2020-05" db="EMBL/GenBank/DDBJ databases">
        <title>Identification of trans-AT polyketide cluster in two marine bacteria, producers of a novel glutaramide-containing polyketide sesbanimide D and analogs.</title>
        <authorList>
            <person name="Kacar D."/>
            <person name="Rodriguez P."/>
            <person name="Canedo L."/>
            <person name="Gonzalez E."/>
            <person name="Galan B."/>
            <person name="De La Calle F."/>
            <person name="Garcia J.L."/>
        </authorList>
    </citation>
    <scope>NUCLEOTIDE SEQUENCE</scope>
    <source>
        <strain evidence="6">PHM038</strain>
    </source>
</reference>